<dbReference type="GeneID" id="37011913"/>
<dbReference type="AlphaFoldDB" id="A0A316UD32"/>
<dbReference type="PANTHER" id="PTHR35560">
    <property type="entry name" value="BLL0132 PROTEIN"/>
    <property type="match status" value="1"/>
</dbReference>
<evidence type="ECO:0008006" key="4">
    <source>
        <dbReference type="Google" id="ProtNLM"/>
    </source>
</evidence>
<dbReference type="InterPro" id="IPR029058">
    <property type="entry name" value="AB_hydrolase_fold"/>
</dbReference>
<dbReference type="OrthoDB" id="5985073at2759"/>
<keyword evidence="1" id="KW-1133">Transmembrane helix</keyword>
<keyword evidence="1" id="KW-0812">Transmembrane</keyword>
<dbReference type="RefSeq" id="XP_025350307.1">
    <property type="nucleotide sequence ID" value="XM_025490179.1"/>
</dbReference>
<dbReference type="Gene3D" id="3.40.50.1820">
    <property type="entry name" value="alpha/beta hydrolase"/>
    <property type="match status" value="1"/>
</dbReference>
<gene>
    <name evidence="2" type="ORF">BCV69DRAFT_245858</name>
</gene>
<keyword evidence="3" id="KW-1185">Reference proteome</keyword>
<evidence type="ECO:0000256" key="1">
    <source>
        <dbReference type="SAM" id="Phobius"/>
    </source>
</evidence>
<dbReference type="PANTHER" id="PTHR35560:SF3">
    <property type="entry name" value="PEPTIDASE S9 PROLYL OLIGOPEPTIDASE CATALYTIC DOMAIN-CONTAINING PROTEIN"/>
    <property type="match status" value="1"/>
</dbReference>
<dbReference type="SUPFAM" id="SSF53474">
    <property type="entry name" value="alpha/beta-Hydrolases"/>
    <property type="match status" value="1"/>
</dbReference>
<reference evidence="2 3" key="1">
    <citation type="journal article" date="2018" name="Mol. Biol. Evol.">
        <title>Broad Genomic Sampling Reveals a Smut Pathogenic Ancestry of the Fungal Clade Ustilaginomycotina.</title>
        <authorList>
            <person name="Kijpornyongpan T."/>
            <person name="Mondo S.J."/>
            <person name="Barry K."/>
            <person name="Sandor L."/>
            <person name="Lee J."/>
            <person name="Lipzen A."/>
            <person name="Pangilinan J."/>
            <person name="LaButti K."/>
            <person name="Hainaut M."/>
            <person name="Henrissat B."/>
            <person name="Grigoriev I.V."/>
            <person name="Spatafora J.W."/>
            <person name="Aime M.C."/>
        </authorList>
    </citation>
    <scope>NUCLEOTIDE SEQUENCE [LARGE SCALE GENOMIC DNA]</scope>
    <source>
        <strain evidence="2 3">MCA 4718</strain>
    </source>
</reference>
<organism evidence="2 3">
    <name type="scientific">Pseudomicrostroma glucosiphilum</name>
    <dbReference type="NCBI Taxonomy" id="1684307"/>
    <lineage>
        <taxon>Eukaryota</taxon>
        <taxon>Fungi</taxon>
        <taxon>Dikarya</taxon>
        <taxon>Basidiomycota</taxon>
        <taxon>Ustilaginomycotina</taxon>
        <taxon>Exobasidiomycetes</taxon>
        <taxon>Microstromatales</taxon>
        <taxon>Microstromatales incertae sedis</taxon>
        <taxon>Pseudomicrostroma</taxon>
    </lineage>
</organism>
<keyword evidence="1" id="KW-0472">Membrane</keyword>
<name>A0A316UD32_9BASI</name>
<feature type="transmembrane region" description="Helical" evidence="1">
    <location>
        <begin position="12"/>
        <end position="30"/>
    </location>
</feature>
<dbReference type="STRING" id="1684307.A0A316UD32"/>
<dbReference type="EMBL" id="KZ819322">
    <property type="protein sequence ID" value="PWN23147.1"/>
    <property type="molecule type" value="Genomic_DNA"/>
</dbReference>
<sequence>MLHHRTGSSRRTTLLLTLLLFISTAVLFYIRARWSRPIPAHPFPASAILDQNTVTSSTGGAISCNCTAPKMPDPGIFPGGKAQSKEGWNVLPAVDGAKLDTTTFRVGSGTLVSTTYITSSYDPRRIKRVVVMIHGLSRTSWNQQLYTSLALDKATQSGAVSRDEVVVLAPHFFTGKDAGAFPADAHGKPLNDVLVWKGTEWADGTPSKYPKGSSVGAFDVLDAVIDHFLDLRKYPNLGTIVIGGFSLGAQLVTRYSTFRPSNAEQDSRISYWVGAPNSFLYLDRSRPYPTERYPDFNEYKYGLEGSLPPYLAAKRVVPSLQALAPNLLNRRISYCVGLGDLSAGSDVGPAAVQGSHHVSKVQHWVSDYLPFLPGSTGSRGVLPPRSTVDYIDGASHQDWKVLQSECTIKRLFLENPRR</sequence>
<accession>A0A316UD32</accession>
<dbReference type="Proteomes" id="UP000245942">
    <property type="component" value="Unassembled WGS sequence"/>
</dbReference>
<evidence type="ECO:0000313" key="3">
    <source>
        <dbReference type="Proteomes" id="UP000245942"/>
    </source>
</evidence>
<protein>
    <recommendedName>
        <fullName evidence="4">Alpha/beta-hydrolase</fullName>
    </recommendedName>
</protein>
<proteinExistence type="predicted"/>
<evidence type="ECO:0000313" key="2">
    <source>
        <dbReference type="EMBL" id="PWN23147.1"/>
    </source>
</evidence>